<evidence type="ECO:0000256" key="3">
    <source>
        <dbReference type="ARBA" id="ARBA00023274"/>
    </source>
</evidence>
<dbReference type="SUPFAM" id="SSF54189">
    <property type="entry name" value="Ribosomal proteins S24e, L23 and L15e"/>
    <property type="match status" value="1"/>
</dbReference>
<keyword evidence="3" id="KW-0687">Ribonucleoprotein</keyword>
<dbReference type="HAMAP" id="MF_01369_B">
    <property type="entry name" value="Ribosomal_uL23_B"/>
    <property type="match status" value="1"/>
</dbReference>
<organism evidence="4">
    <name type="scientific">Poteriospumella lacustris</name>
    <dbReference type="NCBI Taxonomy" id="1117027"/>
    <lineage>
        <taxon>Eukaryota</taxon>
        <taxon>Sar</taxon>
        <taxon>Stramenopiles</taxon>
        <taxon>Ochrophyta</taxon>
        <taxon>Chrysophyceae</taxon>
        <taxon>Chromulinales</taxon>
        <taxon>Dinobryaceae</taxon>
        <taxon>Poteriospumella</taxon>
    </lineage>
</organism>
<comment type="similarity">
    <text evidence="1">Belongs to the universal ribosomal protein uL23 family.</text>
</comment>
<dbReference type="InterPro" id="IPR012677">
    <property type="entry name" value="Nucleotide-bd_a/b_plait_sf"/>
</dbReference>
<dbReference type="GO" id="GO:0003735">
    <property type="term" value="F:structural constituent of ribosome"/>
    <property type="evidence" value="ECO:0007669"/>
    <property type="project" value="InterPro"/>
</dbReference>
<dbReference type="AlphaFoldDB" id="A0A7S6TCM4"/>
<geneLocation type="plastid" evidence="4"/>
<evidence type="ECO:0000313" key="4">
    <source>
        <dbReference type="EMBL" id="QOU10685.1"/>
    </source>
</evidence>
<keyword evidence="2 4" id="KW-0689">Ribosomal protein</keyword>
<dbReference type="GO" id="GO:0006412">
    <property type="term" value="P:translation"/>
    <property type="evidence" value="ECO:0007669"/>
    <property type="project" value="InterPro"/>
</dbReference>
<dbReference type="Gene3D" id="3.30.70.330">
    <property type="match status" value="1"/>
</dbReference>
<keyword evidence="4" id="KW-0934">Plastid</keyword>
<dbReference type="GO" id="GO:0005840">
    <property type="term" value="C:ribosome"/>
    <property type="evidence" value="ECO:0007669"/>
    <property type="project" value="UniProtKB-KW"/>
</dbReference>
<proteinExistence type="inferred from homology"/>
<reference evidence="4" key="1">
    <citation type="journal article" date="2020" name="Front. Plant Sci.">
        <title>Comparative Plastid Genomics of Non-Photosynthetic Chrysophytes: Genome Reduction and Compaction.</title>
        <authorList>
            <person name="Kim J.I."/>
            <person name="Jeong M."/>
            <person name="Archibald J.M."/>
            <person name="Shin W."/>
        </authorList>
    </citation>
    <scope>NUCLEOTIDE SEQUENCE</scope>
    <source>
        <strain evidence="4">Yongseonkyo072317C3</strain>
    </source>
</reference>
<dbReference type="PANTHER" id="PTHR11620">
    <property type="entry name" value="60S RIBOSOMAL PROTEIN L23A"/>
    <property type="match status" value="1"/>
</dbReference>
<dbReference type="EMBL" id="MN935478">
    <property type="protein sequence ID" value="QOU10685.1"/>
    <property type="molecule type" value="Genomic_DNA"/>
</dbReference>
<protein>
    <submittedName>
        <fullName evidence="4">Ribosomal protein L23</fullName>
    </submittedName>
</protein>
<dbReference type="InterPro" id="IPR012678">
    <property type="entry name" value="Ribosomal_uL23/eL15/eS24_sf"/>
</dbReference>
<name>A0A7S6TCM4_9STRA</name>
<gene>
    <name evidence="4" type="primary">rpl23</name>
    <name evidence="4" type="ORF">PoterioPt_p050</name>
</gene>
<accession>A0A7S6TCM4</accession>
<sequence length="103" mass="12144">MEYSTNKLIDILPLIKYPLLTEKSYLLLTKNKYSFIVDRRLTKNELKEFFTTIFEVEVKKINTLLMAPKIKRIGKFAGKRPAYKKVIVTLKPGYEIKNIFNIN</sequence>
<dbReference type="Pfam" id="PF00276">
    <property type="entry name" value="Ribosomal_L23"/>
    <property type="match status" value="1"/>
</dbReference>
<dbReference type="GO" id="GO:1990904">
    <property type="term" value="C:ribonucleoprotein complex"/>
    <property type="evidence" value="ECO:0007669"/>
    <property type="project" value="UniProtKB-KW"/>
</dbReference>
<dbReference type="NCBIfam" id="NF004363">
    <property type="entry name" value="PRK05738.2-4"/>
    <property type="match status" value="1"/>
</dbReference>
<dbReference type="InterPro" id="IPR013025">
    <property type="entry name" value="Ribosomal_uL23-like"/>
</dbReference>
<evidence type="ECO:0000256" key="2">
    <source>
        <dbReference type="ARBA" id="ARBA00022980"/>
    </source>
</evidence>
<evidence type="ECO:0000256" key="1">
    <source>
        <dbReference type="ARBA" id="ARBA00006700"/>
    </source>
</evidence>